<evidence type="ECO:0000259" key="1">
    <source>
        <dbReference type="PROSITE" id="PS51462"/>
    </source>
</evidence>
<dbReference type="SUPFAM" id="SSF55811">
    <property type="entry name" value="Nudix"/>
    <property type="match status" value="1"/>
</dbReference>
<dbReference type="AlphaFoldDB" id="A0A917ANV8"/>
<dbReference type="Pfam" id="PF00293">
    <property type="entry name" value="NUDIX"/>
    <property type="match status" value="1"/>
</dbReference>
<dbReference type="Proteomes" id="UP000605259">
    <property type="component" value="Unassembled WGS sequence"/>
</dbReference>
<dbReference type="PROSITE" id="PS51462">
    <property type="entry name" value="NUDIX"/>
    <property type="match status" value="1"/>
</dbReference>
<protein>
    <submittedName>
        <fullName evidence="2">DNA mismatch repair protein MutT</fullName>
    </submittedName>
</protein>
<reference evidence="2" key="2">
    <citation type="submission" date="2020-09" db="EMBL/GenBank/DDBJ databases">
        <authorList>
            <person name="Sun Q."/>
            <person name="Zhou Y."/>
        </authorList>
    </citation>
    <scope>NUCLEOTIDE SEQUENCE</scope>
    <source>
        <strain evidence="2">CGMCC 1.12698</strain>
    </source>
</reference>
<reference evidence="2" key="1">
    <citation type="journal article" date="2014" name="Int. J. Syst. Evol. Microbiol.">
        <title>Complete genome sequence of Corynebacterium casei LMG S-19264T (=DSM 44701T), isolated from a smear-ripened cheese.</title>
        <authorList>
            <consortium name="US DOE Joint Genome Institute (JGI-PGF)"/>
            <person name="Walter F."/>
            <person name="Albersmeier A."/>
            <person name="Kalinowski J."/>
            <person name="Ruckert C."/>
        </authorList>
    </citation>
    <scope>NUCLEOTIDE SEQUENCE</scope>
    <source>
        <strain evidence="2">CGMCC 1.12698</strain>
    </source>
</reference>
<dbReference type="CDD" id="cd04692">
    <property type="entry name" value="NUDIX_Hydrolase"/>
    <property type="match status" value="1"/>
</dbReference>
<organism evidence="2 3">
    <name type="scientific">Priestia taiwanensis</name>
    <dbReference type="NCBI Taxonomy" id="1347902"/>
    <lineage>
        <taxon>Bacteria</taxon>
        <taxon>Bacillati</taxon>
        <taxon>Bacillota</taxon>
        <taxon>Bacilli</taxon>
        <taxon>Bacillales</taxon>
        <taxon>Bacillaceae</taxon>
        <taxon>Priestia</taxon>
    </lineage>
</organism>
<dbReference type="EMBL" id="BMFK01000001">
    <property type="protein sequence ID" value="GGE63586.1"/>
    <property type="molecule type" value="Genomic_DNA"/>
</dbReference>
<evidence type="ECO:0000313" key="2">
    <source>
        <dbReference type="EMBL" id="GGE63586.1"/>
    </source>
</evidence>
<feature type="domain" description="Nudix hydrolase" evidence="1">
    <location>
        <begin position="28"/>
        <end position="166"/>
    </location>
</feature>
<dbReference type="InterPro" id="IPR015797">
    <property type="entry name" value="NUDIX_hydrolase-like_dom_sf"/>
</dbReference>
<dbReference type="InterPro" id="IPR000086">
    <property type="entry name" value="NUDIX_hydrolase_dom"/>
</dbReference>
<dbReference type="PANTHER" id="PTHR10885">
    <property type="entry name" value="ISOPENTENYL-DIPHOSPHATE DELTA-ISOMERASE"/>
    <property type="match status" value="1"/>
</dbReference>
<dbReference type="PANTHER" id="PTHR10885:SF0">
    <property type="entry name" value="ISOPENTENYL-DIPHOSPHATE DELTA-ISOMERASE"/>
    <property type="match status" value="1"/>
</dbReference>
<keyword evidence="3" id="KW-1185">Reference proteome</keyword>
<sequence>MSEILSIFNEQGEKVGEKERNAIHRDGDWHETFHCWFVEEAEDDMHLYFQLRSSTKKDFPNVWDITAAGHILCDEEIMIAGLREIEEELGISFQSEDVHYTGIQKIDCAFPPFIDRERCHVYFHTVTQRLTFSPGEEVADVMKMKLSVLEDLLYKRQTSATCISLLSDEELVVEYHQLYPHNLDYYEETIQKVSRMKNIKSL</sequence>
<name>A0A917ANV8_9BACI</name>
<gene>
    <name evidence="2" type="ORF">GCM10007140_12270</name>
</gene>
<dbReference type="Gene3D" id="3.90.79.10">
    <property type="entry name" value="Nucleoside Triphosphate Pyrophosphohydrolase"/>
    <property type="match status" value="1"/>
</dbReference>
<accession>A0A917ANV8</accession>
<evidence type="ECO:0000313" key="3">
    <source>
        <dbReference type="Proteomes" id="UP000605259"/>
    </source>
</evidence>
<dbReference type="RefSeq" id="WP_188387511.1">
    <property type="nucleotide sequence ID" value="NZ_BMFK01000001.1"/>
</dbReference>
<proteinExistence type="predicted"/>
<comment type="caution">
    <text evidence="2">The sequence shown here is derived from an EMBL/GenBank/DDBJ whole genome shotgun (WGS) entry which is preliminary data.</text>
</comment>
<dbReference type="GO" id="GO:0003824">
    <property type="term" value="F:catalytic activity"/>
    <property type="evidence" value="ECO:0007669"/>
    <property type="project" value="UniProtKB-ARBA"/>
</dbReference>